<feature type="transmembrane region" description="Helical" evidence="6">
    <location>
        <begin position="346"/>
        <end position="367"/>
    </location>
</feature>
<dbReference type="GO" id="GO:0005385">
    <property type="term" value="F:zinc ion transmembrane transporter activity"/>
    <property type="evidence" value="ECO:0007669"/>
    <property type="project" value="TreeGrafter"/>
</dbReference>
<protein>
    <recommendedName>
        <fullName evidence="9">Zinc transporter ZIP13 homolog</fullName>
    </recommendedName>
</protein>
<gene>
    <name evidence="7" type="ORF">G9C98_003679</name>
</gene>
<name>A0A8J5QUS1_9HYME</name>
<evidence type="ECO:0000256" key="5">
    <source>
        <dbReference type="ARBA" id="ARBA00038485"/>
    </source>
</evidence>
<dbReference type="EMBL" id="JAAOIC020000048">
    <property type="protein sequence ID" value="KAG8036357.1"/>
    <property type="molecule type" value="Genomic_DNA"/>
</dbReference>
<sequence length="425" mass="46859">MIECKNNSTSMDALYQIATNEIWESWNNVTDYFEYQPWIFSLLGSAMVGLSGVFPLFIIPIDEGADLKHGPGAKTLKMLLSFAVGGLLGDVFLHLLPEAWENKSLNSKIHYLFYKRMYKLKNQLLFTDSTNGHPSMVCGLWVLTGFLVFIIAEKLFLGADEQEIDEDQDIDWVKAKNQECKGVHNNCEIDNNNCLAVNGKIEVKKTLLTNVDSTFSENNDYDSLISVNLKTNGIKPNVYSELHDKSDMQREKLIDSVKSNNLLNKMVKNNVIKTAVSADNVSNNLTLNGKIPDKLTVKEKSKHISGYLNLLANCIDNFTHGLAVVGDFAILLKSGFNKWDAARAQLITATGGIFGALIAVLCSGSGVESRTSWILPFTAGGFLHIGLVTILPELLKESNPIESCKQLGALLSGISIMAILTIICD</sequence>
<feature type="transmembrane region" description="Helical" evidence="6">
    <location>
        <begin position="407"/>
        <end position="423"/>
    </location>
</feature>
<keyword evidence="4 6" id="KW-0472">Membrane</keyword>
<evidence type="ECO:0000256" key="4">
    <source>
        <dbReference type="ARBA" id="ARBA00023136"/>
    </source>
</evidence>
<evidence type="ECO:0000256" key="6">
    <source>
        <dbReference type="SAM" id="Phobius"/>
    </source>
</evidence>
<comment type="similarity">
    <text evidence="5">Belongs to the ZIP transporter (TC 2.A.5) family. KE4/Catsup subfamily.</text>
</comment>
<dbReference type="Pfam" id="PF02535">
    <property type="entry name" value="Zip"/>
    <property type="match status" value="1"/>
</dbReference>
<proteinExistence type="inferred from homology"/>
<evidence type="ECO:0000256" key="2">
    <source>
        <dbReference type="ARBA" id="ARBA00022692"/>
    </source>
</evidence>
<dbReference type="AlphaFoldDB" id="A0A8J5QUS1"/>
<keyword evidence="8" id="KW-1185">Reference proteome</keyword>
<keyword evidence="3 6" id="KW-1133">Transmembrane helix</keyword>
<evidence type="ECO:0000256" key="3">
    <source>
        <dbReference type="ARBA" id="ARBA00022989"/>
    </source>
</evidence>
<evidence type="ECO:0008006" key="9">
    <source>
        <dbReference type="Google" id="ProtNLM"/>
    </source>
</evidence>
<dbReference type="GO" id="GO:0016020">
    <property type="term" value="C:membrane"/>
    <property type="evidence" value="ECO:0007669"/>
    <property type="project" value="UniProtKB-SubCell"/>
</dbReference>
<reference evidence="7" key="1">
    <citation type="submission" date="2020-03" db="EMBL/GenBank/DDBJ databases">
        <authorList>
            <person name="Chebbi M.A."/>
            <person name="Drezen J.M."/>
        </authorList>
    </citation>
    <scope>NUCLEOTIDE SEQUENCE</scope>
    <source>
        <tissue evidence="7">Whole body</tissue>
    </source>
</reference>
<feature type="transmembrane region" description="Helical" evidence="6">
    <location>
        <begin position="134"/>
        <end position="152"/>
    </location>
</feature>
<keyword evidence="2 6" id="KW-0812">Transmembrane</keyword>
<feature type="transmembrane region" description="Helical" evidence="6">
    <location>
        <begin position="373"/>
        <end position="395"/>
    </location>
</feature>
<comment type="subcellular location">
    <subcellularLocation>
        <location evidence="1">Membrane</location>
        <topology evidence="1">Multi-pass membrane protein</topology>
    </subcellularLocation>
</comment>
<evidence type="ECO:0000256" key="1">
    <source>
        <dbReference type="ARBA" id="ARBA00004141"/>
    </source>
</evidence>
<reference evidence="7" key="2">
    <citation type="submission" date="2021-04" db="EMBL/GenBank/DDBJ databases">
        <title>Genome-wide patterns of bracovirus chromosomal integration into multiple host tissues during parasitism.</title>
        <authorList>
            <person name="Chebbi M.A.C."/>
        </authorList>
    </citation>
    <scope>NUCLEOTIDE SEQUENCE</scope>
    <source>
        <tissue evidence="7">Whole body</tissue>
    </source>
</reference>
<comment type="caution">
    <text evidence="7">The sequence shown here is derived from an EMBL/GenBank/DDBJ whole genome shotgun (WGS) entry which is preliminary data.</text>
</comment>
<accession>A0A8J5QUS1</accession>
<dbReference type="PANTHER" id="PTHR16950">
    <property type="entry name" value="ZINC TRANSPORTER SLC39A7 HISTIDINE-RICH MEMBRANE PROTEIN KE4"/>
    <property type="match status" value="1"/>
</dbReference>
<dbReference type="InterPro" id="IPR003689">
    <property type="entry name" value="ZIP"/>
</dbReference>
<organism evidence="7 8">
    <name type="scientific">Cotesia typhae</name>
    <dbReference type="NCBI Taxonomy" id="2053667"/>
    <lineage>
        <taxon>Eukaryota</taxon>
        <taxon>Metazoa</taxon>
        <taxon>Ecdysozoa</taxon>
        <taxon>Arthropoda</taxon>
        <taxon>Hexapoda</taxon>
        <taxon>Insecta</taxon>
        <taxon>Pterygota</taxon>
        <taxon>Neoptera</taxon>
        <taxon>Endopterygota</taxon>
        <taxon>Hymenoptera</taxon>
        <taxon>Apocrita</taxon>
        <taxon>Ichneumonoidea</taxon>
        <taxon>Braconidae</taxon>
        <taxon>Microgastrinae</taxon>
        <taxon>Cotesia</taxon>
    </lineage>
</organism>
<dbReference type="OrthoDB" id="200954at2759"/>
<dbReference type="PANTHER" id="PTHR16950:SF16">
    <property type="entry name" value="ZINC TRANSPORTER ZIP13"/>
    <property type="match status" value="1"/>
</dbReference>
<dbReference type="Proteomes" id="UP000729913">
    <property type="component" value="Unassembled WGS sequence"/>
</dbReference>
<evidence type="ECO:0000313" key="8">
    <source>
        <dbReference type="Proteomes" id="UP000729913"/>
    </source>
</evidence>
<dbReference type="GO" id="GO:0006882">
    <property type="term" value="P:intracellular zinc ion homeostasis"/>
    <property type="evidence" value="ECO:0007669"/>
    <property type="project" value="TreeGrafter"/>
</dbReference>
<evidence type="ECO:0000313" key="7">
    <source>
        <dbReference type="EMBL" id="KAG8036357.1"/>
    </source>
</evidence>
<feature type="transmembrane region" description="Helical" evidence="6">
    <location>
        <begin position="38"/>
        <end position="59"/>
    </location>
</feature>